<keyword evidence="2 6" id="KW-0418">Kinase</keyword>
<feature type="binding site" evidence="6">
    <location>
        <position position="180"/>
    </location>
    <ligand>
        <name>NAD(+)</name>
        <dbReference type="ChEBI" id="CHEBI:57540"/>
    </ligand>
</feature>
<dbReference type="Gene3D" id="2.60.200.30">
    <property type="entry name" value="Probable inorganic polyphosphate/atp-NAD kinase, domain 2"/>
    <property type="match status" value="1"/>
</dbReference>
<keyword evidence="6" id="KW-0547">Nucleotide-binding</keyword>
<comment type="caution">
    <text evidence="6">Lacks conserved residue(s) required for the propagation of feature annotation.</text>
</comment>
<evidence type="ECO:0000256" key="6">
    <source>
        <dbReference type="HAMAP-Rule" id="MF_00361"/>
    </source>
</evidence>
<dbReference type="Gene3D" id="3.40.50.10330">
    <property type="entry name" value="Probable inorganic polyphosphate/atp-NAD kinase, domain 1"/>
    <property type="match status" value="1"/>
</dbReference>
<keyword evidence="3 6" id="KW-0521">NADP</keyword>
<feature type="region of interest" description="Disordered" evidence="7">
    <location>
        <begin position="299"/>
        <end position="356"/>
    </location>
</feature>
<dbReference type="InterPro" id="IPR002504">
    <property type="entry name" value="NADK"/>
</dbReference>
<evidence type="ECO:0000256" key="1">
    <source>
        <dbReference type="ARBA" id="ARBA00022679"/>
    </source>
</evidence>
<evidence type="ECO:0000256" key="4">
    <source>
        <dbReference type="ARBA" id="ARBA00023027"/>
    </source>
</evidence>
<dbReference type="Proteomes" id="UP001501074">
    <property type="component" value="Unassembled WGS sequence"/>
</dbReference>
<feature type="binding site" evidence="6">
    <location>
        <begin position="191"/>
        <end position="196"/>
    </location>
    <ligand>
        <name>NAD(+)</name>
        <dbReference type="ChEBI" id="CHEBI:57540"/>
    </ligand>
</feature>
<feature type="binding site" evidence="6">
    <location>
        <position position="81"/>
    </location>
    <ligand>
        <name>NAD(+)</name>
        <dbReference type="ChEBI" id="CHEBI:57540"/>
    </ligand>
</feature>
<gene>
    <name evidence="6" type="primary">nadK</name>
    <name evidence="8" type="ORF">GCM10022223_42350</name>
</gene>
<evidence type="ECO:0000256" key="7">
    <source>
        <dbReference type="SAM" id="MobiDB-lite"/>
    </source>
</evidence>
<dbReference type="NCBIfam" id="NF002892">
    <property type="entry name" value="PRK03372.1"/>
    <property type="match status" value="1"/>
</dbReference>
<reference evidence="9" key="1">
    <citation type="journal article" date="2019" name="Int. J. Syst. Evol. Microbiol.">
        <title>The Global Catalogue of Microorganisms (GCM) 10K type strain sequencing project: providing services to taxonomists for standard genome sequencing and annotation.</title>
        <authorList>
            <consortium name="The Broad Institute Genomics Platform"/>
            <consortium name="The Broad Institute Genome Sequencing Center for Infectious Disease"/>
            <person name="Wu L."/>
            <person name="Ma J."/>
        </authorList>
    </citation>
    <scope>NUCLEOTIDE SEQUENCE [LARGE SCALE GENOMIC DNA]</scope>
    <source>
        <strain evidence="9">JCM 16902</strain>
    </source>
</reference>
<dbReference type="PANTHER" id="PTHR20275:SF0">
    <property type="entry name" value="NAD KINASE"/>
    <property type="match status" value="1"/>
</dbReference>
<organism evidence="8 9">
    <name type="scientific">Kineosporia mesophila</name>
    <dbReference type="NCBI Taxonomy" id="566012"/>
    <lineage>
        <taxon>Bacteria</taxon>
        <taxon>Bacillati</taxon>
        <taxon>Actinomycetota</taxon>
        <taxon>Actinomycetes</taxon>
        <taxon>Kineosporiales</taxon>
        <taxon>Kineosporiaceae</taxon>
        <taxon>Kineosporia</taxon>
    </lineage>
</organism>
<dbReference type="GO" id="GO:0016301">
    <property type="term" value="F:kinase activity"/>
    <property type="evidence" value="ECO:0007669"/>
    <property type="project" value="UniProtKB-KW"/>
</dbReference>
<comment type="subcellular location">
    <subcellularLocation>
        <location evidence="6">Cytoplasm</location>
    </subcellularLocation>
</comment>
<dbReference type="InterPro" id="IPR017438">
    <property type="entry name" value="ATP-NAD_kinase_N"/>
</dbReference>
<name>A0ABP6ZX30_9ACTN</name>
<comment type="cofactor">
    <cofactor evidence="6">
        <name>a divalent metal cation</name>
        <dbReference type="ChEBI" id="CHEBI:60240"/>
    </cofactor>
</comment>
<feature type="compositionally biased region" description="Polar residues" evidence="7">
    <location>
        <begin position="346"/>
        <end position="356"/>
    </location>
</feature>
<comment type="catalytic activity">
    <reaction evidence="5 6">
        <text>NAD(+) + ATP = ADP + NADP(+) + H(+)</text>
        <dbReference type="Rhea" id="RHEA:18629"/>
        <dbReference type="ChEBI" id="CHEBI:15378"/>
        <dbReference type="ChEBI" id="CHEBI:30616"/>
        <dbReference type="ChEBI" id="CHEBI:57540"/>
        <dbReference type="ChEBI" id="CHEBI:58349"/>
        <dbReference type="ChEBI" id="CHEBI:456216"/>
        <dbReference type="EC" id="2.7.1.23"/>
    </reaction>
</comment>
<dbReference type="Pfam" id="PF01513">
    <property type="entry name" value="NAD_kinase"/>
    <property type="match status" value="1"/>
</dbReference>
<dbReference type="EMBL" id="BAAAZO010000008">
    <property type="protein sequence ID" value="GAA3621026.1"/>
    <property type="molecule type" value="Genomic_DNA"/>
</dbReference>
<dbReference type="SUPFAM" id="SSF111331">
    <property type="entry name" value="NAD kinase/diacylglycerol kinase-like"/>
    <property type="match status" value="1"/>
</dbReference>
<comment type="function">
    <text evidence="6">Involved in the regulation of the intracellular balance of NAD and NADP, and is a key enzyme in the biosynthesis of NADP. Catalyzes specifically the phosphorylation on 2'-hydroxyl of the adenosine moiety of NAD to yield NADP.</text>
</comment>
<protein>
    <recommendedName>
        <fullName evidence="6">NAD kinase</fullName>
        <ecNumber evidence="6">2.7.1.23</ecNumber>
    </recommendedName>
    <alternativeName>
        <fullName evidence="6">ATP-dependent NAD kinase</fullName>
    </alternativeName>
</protein>
<dbReference type="EC" id="2.7.1.23" evidence="6"/>
<accession>A0ABP6ZX30</accession>
<evidence type="ECO:0000313" key="8">
    <source>
        <dbReference type="EMBL" id="GAA3621026.1"/>
    </source>
</evidence>
<proteinExistence type="inferred from homology"/>
<keyword evidence="1 6" id="KW-0808">Transferase</keyword>
<evidence type="ECO:0000256" key="5">
    <source>
        <dbReference type="ARBA" id="ARBA00047925"/>
    </source>
</evidence>
<sequence>MSTPDRRVLVLAHTGRDTAVAAAEELVHLLVDAGIKPIVMPSDSEGLTGKTMQLLHQTSPKDPLDAIELVIVLGGDGTILRGAELVRGHRAPLLGVNLGHVGFLAESERDDLAYTVQRIAARDYEVEERMTLDVAVHVDGEKIADLWAVNEASVEKANRERMIEVVIEVDGRPVTEFGCDGVVMATPTGSTAYAFSAGGPIVWPEVEALLLAPLSAHALFARPMVVAPTSVPAVELVQGTPGRAMLWCDGRRSMDLPPGARVEVRRSAVPVRLARLARPPFTDRLVAKFGLPVHGWRGRALRGSDGSSREWRDRVDSPETSVKGPECPSNTVSNGGSGKNPDGTGPSASPTTQNLP</sequence>
<dbReference type="PANTHER" id="PTHR20275">
    <property type="entry name" value="NAD KINASE"/>
    <property type="match status" value="1"/>
</dbReference>
<feature type="active site" description="Proton acceptor" evidence="6">
    <location>
        <position position="76"/>
    </location>
</feature>
<feature type="binding site" evidence="6">
    <location>
        <position position="161"/>
    </location>
    <ligand>
        <name>NAD(+)</name>
        <dbReference type="ChEBI" id="CHEBI:57540"/>
    </ligand>
</feature>
<feature type="binding site" evidence="6">
    <location>
        <begin position="150"/>
        <end position="151"/>
    </location>
    <ligand>
        <name>NAD(+)</name>
        <dbReference type="ChEBI" id="CHEBI:57540"/>
    </ligand>
</feature>
<evidence type="ECO:0000256" key="2">
    <source>
        <dbReference type="ARBA" id="ARBA00022777"/>
    </source>
</evidence>
<dbReference type="InterPro" id="IPR017437">
    <property type="entry name" value="ATP-NAD_kinase_PpnK-typ_C"/>
</dbReference>
<evidence type="ECO:0000313" key="9">
    <source>
        <dbReference type="Proteomes" id="UP001501074"/>
    </source>
</evidence>
<dbReference type="InterPro" id="IPR016064">
    <property type="entry name" value="NAD/diacylglycerol_kinase_sf"/>
</dbReference>
<keyword evidence="4 6" id="KW-0520">NAD</keyword>
<dbReference type="RefSeq" id="WP_231487126.1">
    <property type="nucleotide sequence ID" value="NZ_BAAAZO010000008.1"/>
</dbReference>
<evidence type="ECO:0000256" key="3">
    <source>
        <dbReference type="ARBA" id="ARBA00022857"/>
    </source>
</evidence>
<keyword evidence="6" id="KW-0963">Cytoplasm</keyword>
<feature type="compositionally biased region" description="Basic and acidic residues" evidence="7">
    <location>
        <begin position="307"/>
        <end position="317"/>
    </location>
</feature>
<feature type="binding site" evidence="6">
    <location>
        <begin position="76"/>
        <end position="77"/>
    </location>
    <ligand>
        <name>NAD(+)</name>
        <dbReference type="ChEBI" id="CHEBI:57540"/>
    </ligand>
</feature>
<keyword evidence="9" id="KW-1185">Reference proteome</keyword>
<comment type="similarity">
    <text evidence="6">Belongs to the NAD kinase family.</text>
</comment>
<dbReference type="Pfam" id="PF20143">
    <property type="entry name" value="NAD_kinase_C"/>
    <property type="match status" value="1"/>
</dbReference>
<comment type="caution">
    <text evidence="8">The sequence shown here is derived from an EMBL/GenBank/DDBJ whole genome shotgun (WGS) entry which is preliminary data.</text>
</comment>
<dbReference type="HAMAP" id="MF_00361">
    <property type="entry name" value="NAD_kinase"/>
    <property type="match status" value="1"/>
</dbReference>
<keyword evidence="6" id="KW-0067">ATP-binding</keyword>